<dbReference type="SMART" id="SM00340">
    <property type="entry name" value="HALZ"/>
    <property type="match status" value="1"/>
</dbReference>
<evidence type="ECO:0000256" key="9">
    <source>
        <dbReference type="RuleBase" id="RU000682"/>
    </source>
</evidence>
<evidence type="ECO:0000256" key="1">
    <source>
        <dbReference type="ARBA" id="ARBA00004123"/>
    </source>
</evidence>
<evidence type="ECO:0000256" key="8">
    <source>
        <dbReference type="PROSITE-ProRule" id="PRU00108"/>
    </source>
</evidence>
<evidence type="ECO:0000256" key="2">
    <source>
        <dbReference type="ARBA" id="ARBA00006074"/>
    </source>
</evidence>
<gene>
    <name evidence="13" type="ORF">POM88_032547</name>
</gene>
<keyword evidence="5 8" id="KW-0371">Homeobox</keyword>
<dbReference type="EMBL" id="JAUIZM010000007">
    <property type="protein sequence ID" value="KAK1376354.1"/>
    <property type="molecule type" value="Genomic_DNA"/>
</dbReference>
<dbReference type="Pfam" id="PF04618">
    <property type="entry name" value="HD-ZIP_N"/>
    <property type="match status" value="1"/>
</dbReference>
<dbReference type="PROSITE" id="PS50071">
    <property type="entry name" value="HOMEOBOX_2"/>
    <property type="match status" value="1"/>
</dbReference>
<dbReference type="InterPro" id="IPR003106">
    <property type="entry name" value="Leu_zip_homeo"/>
</dbReference>
<dbReference type="InterPro" id="IPR050762">
    <property type="entry name" value="HD-ZIP_Homeobox_LZ_Class_II"/>
</dbReference>
<evidence type="ECO:0000313" key="14">
    <source>
        <dbReference type="Proteomes" id="UP001237642"/>
    </source>
</evidence>
<dbReference type="SUPFAM" id="SSF46689">
    <property type="entry name" value="Homeodomain-like"/>
    <property type="match status" value="1"/>
</dbReference>
<evidence type="ECO:0000259" key="12">
    <source>
        <dbReference type="PROSITE" id="PS50071"/>
    </source>
</evidence>
<keyword evidence="6" id="KW-0804">Transcription</keyword>
<dbReference type="InterPro" id="IPR001356">
    <property type="entry name" value="HD"/>
</dbReference>
<dbReference type="SMART" id="SM00389">
    <property type="entry name" value="HOX"/>
    <property type="match status" value="1"/>
</dbReference>
<dbReference type="InterPro" id="IPR006712">
    <property type="entry name" value="HD-ZIP_N"/>
</dbReference>
<feature type="compositionally biased region" description="Low complexity" evidence="11">
    <location>
        <begin position="251"/>
        <end position="261"/>
    </location>
</feature>
<keyword evidence="14" id="KW-1185">Reference proteome</keyword>
<evidence type="ECO:0000256" key="3">
    <source>
        <dbReference type="ARBA" id="ARBA00023015"/>
    </source>
</evidence>
<dbReference type="InterPro" id="IPR009057">
    <property type="entry name" value="Homeodomain-like_sf"/>
</dbReference>
<feature type="coiled-coil region" evidence="10">
    <location>
        <begin position="191"/>
        <end position="228"/>
    </location>
</feature>
<proteinExistence type="inferred from homology"/>
<dbReference type="Pfam" id="PF00046">
    <property type="entry name" value="Homeodomain"/>
    <property type="match status" value="1"/>
</dbReference>
<dbReference type="PROSITE" id="PS00027">
    <property type="entry name" value="HOMEOBOX_1"/>
    <property type="match status" value="1"/>
</dbReference>
<dbReference type="Proteomes" id="UP001237642">
    <property type="component" value="Unassembled WGS sequence"/>
</dbReference>
<protein>
    <submittedName>
        <fullName evidence="13">Homeobox-leucine zipper protein HAT4-like</fullName>
    </submittedName>
</protein>
<dbReference type="CDD" id="cd00086">
    <property type="entry name" value="homeodomain"/>
    <property type="match status" value="1"/>
</dbReference>
<dbReference type="PANTHER" id="PTHR45714:SF16">
    <property type="entry name" value="HOMEOBOX-LEUCINE ZIPPER PROTEIN HAT2"/>
    <property type="match status" value="1"/>
</dbReference>
<comment type="subcellular location">
    <subcellularLocation>
        <location evidence="1 8 9">Nucleus</location>
    </subcellularLocation>
</comment>
<dbReference type="Pfam" id="PF02183">
    <property type="entry name" value="HALZ"/>
    <property type="match status" value="1"/>
</dbReference>
<feature type="compositionally biased region" description="Acidic residues" evidence="11">
    <location>
        <begin position="123"/>
        <end position="132"/>
    </location>
</feature>
<keyword evidence="10" id="KW-0175">Coiled coil</keyword>
<dbReference type="PANTHER" id="PTHR45714">
    <property type="entry name" value="HOMEOBOX-LEUCINE ZIPPER PROTEIN HAT14"/>
    <property type="match status" value="1"/>
</dbReference>
<evidence type="ECO:0000256" key="7">
    <source>
        <dbReference type="ARBA" id="ARBA00023242"/>
    </source>
</evidence>
<sequence>MMIHQREDHLGLTLSLNFQTETHQPSSSSSPLKLNQTPSTTHSHFNLLHNTSLPKQTSDRSLFETCRVETRSFLKGIDVNRLPAMMVEMEEEAAVSSPNSTISSSLSGKRRSLERSELGNSDDIIDCDDEDGDNSRKKLRLSKDQAAILEDSFKEHNTLNPKQKLALAKRLGLRPRQVEVWFQNRRARTKLKQTEVDCEFLKRCCENLTEENRRLQKEVQDLRALKSSPQFYMQMAPPTTLTMCPSCERVSAPPSSAASPSTTPVQPRHSTSNHHRVPFNPWAIAPAAPQPLNAVHHRS</sequence>
<accession>A0AAD8MKZ0</accession>
<feature type="compositionally biased region" description="Low complexity" evidence="11">
    <location>
        <begin position="94"/>
        <end position="107"/>
    </location>
</feature>
<dbReference type="Gene3D" id="1.10.10.60">
    <property type="entry name" value="Homeodomain-like"/>
    <property type="match status" value="1"/>
</dbReference>
<feature type="domain" description="Homeobox" evidence="12">
    <location>
        <begin position="132"/>
        <end position="192"/>
    </location>
</feature>
<dbReference type="GO" id="GO:0043565">
    <property type="term" value="F:sequence-specific DNA binding"/>
    <property type="evidence" value="ECO:0007669"/>
    <property type="project" value="InterPro"/>
</dbReference>
<feature type="DNA-binding region" description="Homeobox" evidence="8">
    <location>
        <begin position="134"/>
        <end position="193"/>
    </location>
</feature>
<reference evidence="13" key="1">
    <citation type="submission" date="2023-02" db="EMBL/GenBank/DDBJ databases">
        <title>Genome of toxic invasive species Heracleum sosnowskyi carries increased number of genes despite the absence of recent whole-genome duplications.</title>
        <authorList>
            <person name="Schelkunov M."/>
            <person name="Shtratnikova V."/>
            <person name="Makarenko M."/>
            <person name="Klepikova A."/>
            <person name="Omelchenko D."/>
            <person name="Novikova G."/>
            <person name="Obukhova E."/>
            <person name="Bogdanov V."/>
            <person name="Penin A."/>
            <person name="Logacheva M."/>
        </authorList>
    </citation>
    <scope>NUCLEOTIDE SEQUENCE</scope>
    <source>
        <strain evidence="13">Hsosn_3</strain>
        <tissue evidence="13">Leaf</tissue>
    </source>
</reference>
<keyword evidence="3" id="KW-0805">Transcription regulation</keyword>
<feature type="region of interest" description="Disordered" evidence="11">
    <location>
        <begin position="20"/>
        <end position="43"/>
    </location>
</feature>
<name>A0AAD8MKZ0_9APIA</name>
<feature type="region of interest" description="Disordered" evidence="11">
    <location>
        <begin position="248"/>
        <end position="275"/>
    </location>
</feature>
<feature type="region of interest" description="Disordered" evidence="11">
    <location>
        <begin position="92"/>
        <end position="137"/>
    </location>
</feature>
<reference evidence="13" key="2">
    <citation type="submission" date="2023-05" db="EMBL/GenBank/DDBJ databases">
        <authorList>
            <person name="Schelkunov M.I."/>
        </authorList>
    </citation>
    <scope>NUCLEOTIDE SEQUENCE</scope>
    <source>
        <strain evidence="13">Hsosn_3</strain>
        <tissue evidence="13">Leaf</tissue>
    </source>
</reference>
<dbReference type="InterPro" id="IPR000047">
    <property type="entry name" value="HTH_motif"/>
</dbReference>
<dbReference type="GO" id="GO:0000981">
    <property type="term" value="F:DNA-binding transcription factor activity, RNA polymerase II-specific"/>
    <property type="evidence" value="ECO:0007669"/>
    <property type="project" value="InterPro"/>
</dbReference>
<organism evidence="13 14">
    <name type="scientific">Heracleum sosnowskyi</name>
    <dbReference type="NCBI Taxonomy" id="360622"/>
    <lineage>
        <taxon>Eukaryota</taxon>
        <taxon>Viridiplantae</taxon>
        <taxon>Streptophyta</taxon>
        <taxon>Embryophyta</taxon>
        <taxon>Tracheophyta</taxon>
        <taxon>Spermatophyta</taxon>
        <taxon>Magnoliopsida</taxon>
        <taxon>eudicotyledons</taxon>
        <taxon>Gunneridae</taxon>
        <taxon>Pentapetalae</taxon>
        <taxon>asterids</taxon>
        <taxon>campanulids</taxon>
        <taxon>Apiales</taxon>
        <taxon>Apiaceae</taxon>
        <taxon>Apioideae</taxon>
        <taxon>apioid superclade</taxon>
        <taxon>Tordylieae</taxon>
        <taxon>Tordyliinae</taxon>
        <taxon>Heracleum</taxon>
    </lineage>
</organism>
<evidence type="ECO:0000313" key="13">
    <source>
        <dbReference type="EMBL" id="KAK1376354.1"/>
    </source>
</evidence>
<dbReference type="InterPro" id="IPR017970">
    <property type="entry name" value="Homeobox_CS"/>
</dbReference>
<dbReference type="FunFam" id="1.10.10.60:FF:000577">
    <property type="entry name" value="Homeobox-leucine zipper protein 18"/>
    <property type="match status" value="1"/>
</dbReference>
<dbReference type="PRINTS" id="PR00031">
    <property type="entry name" value="HTHREPRESSR"/>
</dbReference>
<keyword evidence="4 8" id="KW-0238">DNA-binding</keyword>
<evidence type="ECO:0000256" key="5">
    <source>
        <dbReference type="ARBA" id="ARBA00023155"/>
    </source>
</evidence>
<evidence type="ECO:0000256" key="4">
    <source>
        <dbReference type="ARBA" id="ARBA00023125"/>
    </source>
</evidence>
<evidence type="ECO:0000256" key="11">
    <source>
        <dbReference type="SAM" id="MobiDB-lite"/>
    </source>
</evidence>
<dbReference type="GO" id="GO:0005634">
    <property type="term" value="C:nucleus"/>
    <property type="evidence" value="ECO:0007669"/>
    <property type="project" value="UniProtKB-SubCell"/>
</dbReference>
<evidence type="ECO:0000256" key="10">
    <source>
        <dbReference type="SAM" id="Coils"/>
    </source>
</evidence>
<keyword evidence="7 8" id="KW-0539">Nucleus</keyword>
<dbReference type="AlphaFoldDB" id="A0AAD8MKZ0"/>
<evidence type="ECO:0000256" key="6">
    <source>
        <dbReference type="ARBA" id="ARBA00023163"/>
    </source>
</evidence>
<comment type="similarity">
    <text evidence="2">Belongs to the HD-ZIP homeobox family. Class II subfamily.</text>
</comment>
<comment type="caution">
    <text evidence="13">The sequence shown here is derived from an EMBL/GenBank/DDBJ whole genome shotgun (WGS) entry which is preliminary data.</text>
</comment>